<keyword evidence="1" id="KW-0175">Coiled coil</keyword>
<reference evidence="3" key="1">
    <citation type="submission" date="2022-03" db="EMBL/GenBank/DDBJ databases">
        <authorList>
            <person name="Alioto T."/>
            <person name="Alioto T."/>
            <person name="Gomez Garrido J."/>
        </authorList>
    </citation>
    <scope>NUCLEOTIDE SEQUENCE</scope>
</reference>
<feature type="compositionally biased region" description="Acidic residues" evidence="2">
    <location>
        <begin position="44"/>
        <end position="55"/>
    </location>
</feature>
<evidence type="ECO:0000313" key="3">
    <source>
        <dbReference type="EMBL" id="CAH2282125.1"/>
    </source>
</evidence>
<feature type="region of interest" description="Disordered" evidence="2">
    <location>
        <begin position="1"/>
        <end position="20"/>
    </location>
</feature>
<keyword evidence="4" id="KW-1185">Reference proteome</keyword>
<feature type="coiled-coil region" evidence="1">
    <location>
        <begin position="126"/>
        <end position="153"/>
    </location>
</feature>
<dbReference type="EMBL" id="OW240915">
    <property type="protein sequence ID" value="CAH2282125.1"/>
    <property type="molecule type" value="Genomic_DNA"/>
</dbReference>
<evidence type="ECO:0000256" key="2">
    <source>
        <dbReference type="SAM" id="MobiDB-lite"/>
    </source>
</evidence>
<feature type="region of interest" description="Disordered" evidence="2">
    <location>
        <begin position="36"/>
        <end position="71"/>
    </location>
</feature>
<dbReference type="AlphaFoldDB" id="A0AAD1RVQ6"/>
<evidence type="ECO:0000313" key="4">
    <source>
        <dbReference type="Proteomes" id="UP001295444"/>
    </source>
</evidence>
<dbReference type="Proteomes" id="UP001295444">
    <property type="component" value="Chromosome 04"/>
</dbReference>
<organism evidence="3 4">
    <name type="scientific">Pelobates cultripes</name>
    <name type="common">Western spadefoot toad</name>
    <dbReference type="NCBI Taxonomy" id="61616"/>
    <lineage>
        <taxon>Eukaryota</taxon>
        <taxon>Metazoa</taxon>
        <taxon>Chordata</taxon>
        <taxon>Craniata</taxon>
        <taxon>Vertebrata</taxon>
        <taxon>Euteleostomi</taxon>
        <taxon>Amphibia</taxon>
        <taxon>Batrachia</taxon>
        <taxon>Anura</taxon>
        <taxon>Pelobatoidea</taxon>
        <taxon>Pelobatidae</taxon>
        <taxon>Pelobates</taxon>
    </lineage>
</organism>
<dbReference type="Gene3D" id="1.20.5.340">
    <property type="match status" value="1"/>
</dbReference>
<gene>
    <name evidence="3" type="ORF">PECUL_23A000953</name>
</gene>
<sequence>MGRKGKKTIPQKPNSGLTVGEMWRQTRGASESNLAALHGGCSDFSEELSQEEEEGYSQPLKPPQKAKQSVMGTDTELITTAVLKALLADLKRSIHKDVTALRAGLKGLTGRISKLEGSSQSQAQNVTALQHTVQTLQQQTQQYEHRLAVLEDAR</sequence>
<proteinExistence type="predicted"/>
<evidence type="ECO:0000256" key="1">
    <source>
        <dbReference type="SAM" id="Coils"/>
    </source>
</evidence>
<accession>A0AAD1RVQ6</accession>
<protein>
    <submittedName>
        <fullName evidence="3">Uncharacterized protein</fullName>
    </submittedName>
</protein>
<name>A0AAD1RVQ6_PELCU</name>